<evidence type="ECO:0000256" key="6">
    <source>
        <dbReference type="ARBA" id="ARBA00023172"/>
    </source>
</evidence>
<dbReference type="InterPro" id="IPR012340">
    <property type="entry name" value="NA-bd_OB-fold"/>
</dbReference>
<dbReference type="InterPro" id="IPR012310">
    <property type="entry name" value="DNA_ligase_ATP-dep_cent"/>
</dbReference>
<feature type="region of interest" description="Disordered" evidence="9">
    <location>
        <begin position="666"/>
        <end position="687"/>
    </location>
</feature>
<evidence type="ECO:0000256" key="1">
    <source>
        <dbReference type="ARBA" id="ARBA00022073"/>
    </source>
</evidence>
<dbReference type="Gene3D" id="3.30.470.30">
    <property type="entry name" value="DNA ligase/mRNA capping enzyme"/>
    <property type="match status" value="1"/>
</dbReference>
<dbReference type="Pfam" id="PF01068">
    <property type="entry name" value="DNA_ligase_A_M"/>
    <property type="match status" value="1"/>
</dbReference>
<comment type="similarity">
    <text evidence="8">Belongs to the ATP-dependent DNA ligase family.</text>
</comment>
<dbReference type="PROSITE" id="PS50160">
    <property type="entry name" value="DNA_LIGASE_A3"/>
    <property type="match status" value="1"/>
</dbReference>
<name>A0ABQ7QZJ0_PLUXY</name>
<evidence type="ECO:0000256" key="2">
    <source>
        <dbReference type="ARBA" id="ARBA00022598"/>
    </source>
</evidence>
<organism evidence="12 13">
    <name type="scientific">Plutella xylostella</name>
    <name type="common">Diamondback moth</name>
    <name type="synonym">Plutella maculipennis</name>
    <dbReference type="NCBI Taxonomy" id="51655"/>
    <lineage>
        <taxon>Eukaryota</taxon>
        <taxon>Metazoa</taxon>
        <taxon>Ecdysozoa</taxon>
        <taxon>Arthropoda</taxon>
        <taxon>Hexapoda</taxon>
        <taxon>Insecta</taxon>
        <taxon>Pterygota</taxon>
        <taxon>Neoptera</taxon>
        <taxon>Endopterygota</taxon>
        <taxon>Lepidoptera</taxon>
        <taxon>Glossata</taxon>
        <taxon>Ditrysia</taxon>
        <taxon>Yponomeutoidea</taxon>
        <taxon>Plutellidae</taxon>
        <taxon>Plutella</taxon>
    </lineage>
</organism>
<evidence type="ECO:0000256" key="5">
    <source>
        <dbReference type="ARBA" id="ARBA00022842"/>
    </source>
</evidence>
<dbReference type="InterPro" id="IPR016059">
    <property type="entry name" value="DNA_ligase_ATP-dep_CS"/>
</dbReference>
<dbReference type="InterPro" id="IPR036420">
    <property type="entry name" value="BRCT_dom_sf"/>
</dbReference>
<dbReference type="InterPro" id="IPR000977">
    <property type="entry name" value="DNA_ligase_ATP-dep"/>
</dbReference>
<dbReference type="Proteomes" id="UP000823941">
    <property type="component" value="Chromosome 5"/>
</dbReference>
<dbReference type="PROSITE" id="PS00333">
    <property type="entry name" value="DNA_LIGASE_A2"/>
    <property type="match status" value="1"/>
</dbReference>
<dbReference type="SUPFAM" id="SSF50249">
    <property type="entry name" value="Nucleic acid-binding proteins"/>
    <property type="match status" value="1"/>
</dbReference>
<evidence type="ECO:0000259" key="10">
    <source>
        <dbReference type="PROSITE" id="PS50160"/>
    </source>
</evidence>
<dbReference type="PANTHER" id="PTHR45997">
    <property type="entry name" value="DNA LIGASE 4"/>
    <property type="match status" value="1"/>
</dbReference>
<dbReference type="InterPro" id="IPR021536">
    <property type="entry name" value="DNA_ligase_IV_dom"/>
</dbReference>
<dbReference type="Gene3D" id="3.40.50.10190">
    <property type="entry name" value="BRCT domain"/>
    <property type="match status" value="2"/>
</dbReference>
<evidence type="ECO:0000256" key="9">
    <source>
        <dbReference type="SAM" id="MobiDB-lite"/>
    </source>
</evidence>
<keyword evidence="5" id="KW-0460">Magnesium</keyword>
<evidence type="ECO:0000313" key="12">
    <source>
        <dbReference type="EMBL" id="KAG7310457.1"/>
    </source>
</evidence>
<dbReference type="InterPro" id="IPR044125">
    <property type="entry name" value="Adenylation_DNA_ligase_IV"/>
</dbReference>
<dbReference type="InterPro" id="IPR012309">
    <property type="entry name" value="DNA_ligase_ATP-dep_C"/>
</dbReference>
<evidence type="ECO:0000259" key="11">
    <source>
        <dbReference type="PROSITE" id="PS50172"/>
    </source>
</evidence>
<evidence type="ECO:0000256" key="7">
    <source>
        <dbReference type="ARBA" id="ARBA00023204"/>
    </source>
</evidence>
<keyword evidence="6" id="KW-0233">DNA recombination</keyword>
<reference evidence="12 13" key="1">
    <citation type="submission" date="2021-06" db="EMBL/GenBank/DDBJ databases">
        <title>A haploid diamondback moth (Plutella xylostella L.) genome assembly resolves 31 chromosomes and identifies a diamide resistance mutation.</title>
        <authorList>
            <person name="Ward C.M."/>
            <person name="Perry K.D."/>
            <person name="Baker G."/>
            <person name="Powis K."/>
            <person name="Heckel D.G."/>
            <person name="Baxter S.W."/>
        </authorList>
    </citation>
    <scope>NUCLEOTIDE SEQUENCE [LARGE SCALE GENOMIC DNA]</scope>
    <source>
        <strain evidence="12 13">LV</strain>
        <tissue evidence="12">Single pupa</tissue>
    </source>
</reference>
<dbReference type="Pfam" id="PF11411">
    <property type="entry name" value="DNA_ligase_IV"/>
    <property type="match status" value="1"/>
</dbReference>
<dbReference type="CDD" id="cd07903">
    <property type="entry name" value="Adenylation_DNA_ligase_IV"/>
    <property type="match status" value="1"/>
</dbReference>
<dbReference type="NCBIfam" id="TIGR00574">
    <property type="entry name" value="dnl1"/>
    <property type="match status" value="1"/>
</dbReference>
<dbReference type="SUPFAM" id="SSF52113">
    <property type="entry name" value="BRCT domain"/>
    <property type="match status" value="2"/>
</dbReference>
<gene>
    <name evidence="12" type="ORF">JYU34_003240</name>
</gene>
<keyword evidence="7" id="KW-0234">DNA repair</keyword>
<sequence length="802" mass="91041">MSSERLDITRIEATLRPDRTYHMEEKFDGERFQIHMKDGQFNYLSRRGFSFADKYGKTYDSGLFTPQLKDCFKAGVDSFILDGEMMGWHIEKERFGAKAMYDVKKLKENSKYRPCFFAFDLLYYNGTSLVGAPEQGGRPLSERLDLLDNMFMDVSGVIMHSRRKMVVNSSHVLEALNQAIEDEEEGLVVKDTGSYYIANKRNAGWYKIKPEYTEGATTDLDLVVIGAKYAANKSHGLAKSFFVACVDRDPGSPPRRWLSVCSVSSGLTLEEKERICKQLSPHWKKASEVPVPECLVFGRERPDLWVMPEHSTVFTVRATELVLSRDSGTAHTLRFPRVQRVRDDKPRGDVITLADINQLVSGRLGERVRDDKPRGDVITLADINQLVSGRLFPRVQRVRDDKPRGDVMTLADIYQLVSGRLGQRVRDDKPRGDVITLADINQLVSGRLFPRVQRVRDDKPRGDVMTLADINQLVSSKGAVMKLSTHKIDQSEIEVGAAKAPRKRKANPLQVAEQFKTISKEVEVTSGALKGRKICVLSDDEECSKKDLEEIVLRHAGSVVQNPSPTTWCCVYGTLNFRVRNLIKSQQYDIVHSSWLRTLPPSDRPCPSPAPLHLVAMCSETRVRLARDYDVYGDSYTEEVDEETLRRCFDKMDGIVSKQVNEANETPLENMEPKRLKSNSNTTKTEDDFLISEPPIHLMTEEMIELDRELFEGTNPYSFLRPCFIHTKDCRSLAAIKAQIFGASICEIESPNLTHIVLNEDEVNSCDLESIKNDTKAFVVSTDWLEACFERREMVAELEYAL</sequence>
<evidence type="ECO:0000256" key="4">
    <source>
        <dbReference type="ARBA" id="ARBA00022763"/>
    </source>
</evidence>
<keyword evidence="2" id="KW-0436">Ligase</keyword>
<evidence type="ECO:0000256" key="3">
    <source>
        <dbReference type="ARBA" id="ARBA00022723"/>
    </source>
</evidence>
<dbReference type="EMBL" id="JAHIBW010000005">
    <property type="protein sequence ID" value="KAG7310457.1"/>
    <property type="molecule type" value="Genomic_DNA"/>
</dbReference>
<dbReference type="SUPFAM" id="SSF56091">
    <property type="entry name" value="DNA ligase/mRNA capping enzyme, catalytic domain"/>
    <property type="match status" value="1"/>
</dbReference>
<dbReference type="Gene3D" id="2.40.50.140">
    <property type="entry name" value="Nucleic acid-binding proteins"/>
    <property type="match status" value="1"/>
</dbReference>
<dbReference type="PANTHER" id="PTHR45997:SF1">
    <property type="entry name" value="DNA LIGASE 4"/>
    <property type="match status" value="1"/>
</dbReference>
<dbReference type="InterPro" id="IPR029710">
    <property type="entry name" value="LIG4"/>
</dbReference>
<dbReference type="Pfam" id="PF04679">
    <property type="entry name" value="DNA_ligase_A_C"/>
    <property type="match status" value="1"/>
</dbReference>
<evidence type="ECO:0000313" key="13">
    <source>
        <dbReference type="Proteomes" id="UP000823941"/>
    </source>
</evidence>
<protein>
    <recommendedName>
        <fullName evidence="1">DNA ligase 4</fullName>
    </recommendedName>
</protein>
<evidence type="ECO:0000256" key="8">
    <source>
        <dbReference type="RuleBase" id="RU004196"/>
    </source>
</evidence>
<keyword evidence="13" id="KW-1185">Reference proteome</keyword>
<dbReference type="InterPro" id="IPR001357">
    <property type="entry name" value="BRCT_dom"/>
</dbReference>
<keyword evidence="3" id="KW-0479">Metal-binding</keyword>
<feature type="domain" description="ATP-dependent DNA ligase family profile" evidence="10">
    <location>
        <begin position="107"/>
        <end position="247"/>
    </location>
</feature>
<keyword evidence="4" id="KW-0227">DNA damage</keyword>
<accession>A0ABQ7QZJ0</accession>
<comment type="caution">
    <text evidence="12">The sequence shown here is derived from an EMBL/GenBank/DDBJ whole genome shotgun (WGS) entry which is preliminary data.</text>
</comment>
<proteinExistence type="inferred from homology"/>
<dbReference type="PROSITE" id="PS50172">
    <property type="entry name" value="BRCT"/>
    <property type="match status" value="1"/>
</dbReference>
<feature type="domain" description="BRCT" evidence="11">
    <location>
        <begin position="741"/>
        <end position="802"/>
    </location>
</feature>